<accession>A0A428QY86</accession>
<evidence type="ECO:0000313" key="2">
    <source>
        <dbReference type="Proteomes" id="UP000288168"/>
    </source>
</evidence>
<name>A0A428QY86_9HYPO</name>
<organism evidence="1 2">
    <name type="scientific">Fusarium duplospermum</name>
    <dbReference type="NCBI Taxonomy" id="1325734"/>
    <lineage>
        <taxon>Eukaryota</taxon>
        <taxon>Fungi</taxon>
        <taxon>Dikarya</taxon>
        <taxon>Ascomycota</taxon>
        <taxon>Pezizomycotina</taxon>
        <taxon>Sordariomycetes</taxon>
        <taxon>Hypocreomycetidae</taxon>
        <taxon>Hypocreales</taxon>
        <taxon>Nectriaceae</taxon>
        <taxon>Fusarium</taxon>
        <taxon>Fusarium solani species complex</taxon>
    </lineage>
</organism>
<dbReference type="AlphaFoldDB" id="A0A428QY86"/>
<sequence length="88" mass="10210">MVGDPPTMRPLSGVHRTPRQPRWVGWWEHATFDPGDYISATTLRLYLTTLSLHSHASNHCLQRRLTRESKSRQCETLYNSLLITLLHV</sequence>
<keyword evidence="2" id="KW-1185">Reference proteome</keyword>
<comment type="caution">
    <text evidence="1">The sequence shown here is derived from an EMBL/GenBank/DDBJ whole genome shotgun (WGS) entry which is preliminary data.</text>
</comment>
<proteinExistence type="predicted"/>
<evidence type="ECO:0000313" key="1">
    <source>
        <dbReference type="EMBL" id="RSL70250.1"/>
    </source>
</evidence>
<dbReference type="Proteomes" id="UP000288168">
    <property type="component" value="Unassembled WGS sequence"/>
</dbReference>
<protein>
    <submittedName>
        <fullName evidence="1">Uncharacterized protein</fullName>
    </submittedName>
</protein>
<gene>
    <name evidence="1" type="ORF">CEP54_001932</name>
</gene>
<dbReference type="EMBL" id="NKCI01000010">
    <property type="protein sequence ID" value="RSL70250.1"/>
    <property type="molecule type" value="Genomic_DNA"/>
</dbReference>
<reference evidence="1 2" key="1">
    <citation type="submission" date="2017-06" db="EMBL/GenBank/DDBJ databases">
        <title>Comparative genomic analysis of Ambrosia Fusariam Clade fungi.</title>
        <authorList>
            <person name="Stajich J.E."/>
            <person name="Carrillo J."/>
            <person name="Kijimoto T."/>
            <person name="Eskalen A."/>
            <person name="O'Donnell K."/>
            <person name="Kasson M."/>
        </authorList>
    </citation>
    <scope>NUCLEOTIDE SEQUENCE [LARGE SCALE GENOMIC DNA]</scope>
    <source>
        <strain evidence="1 2">NRRL62584</strain>
    </source>
</reference>